<dbReference type="PROSITE" id="PS51272">
    <property type="entry name" value="SLH"/>
    <property type="match status" value="3"/>
</dbReference>
<sequence>MLAPTSALARFGAALAVALMMAVGAPSAADAAATRTIAGQVSGGDVDSGWAKLYTWKGDLVDRVDIEDGVYRFEGVKAGGYKVLVGGIPGRSRQWAEYWETTIAPVGVTAFPGRIGISSSSPSTVWARPVELDTSTPLMVRVRGKESWTSDVLCVAAYRYPLSESTQEAIAANSRNAARAEAWERPVSIDCTRPGRLAILDEVAAGEQYILRIVPRNLRTVELWQSYSGDDFWYGNYDELLRWTHPAAVGDVLVLGERTVPPTLVTVKPRVRGQRIDAAHFTDVDGEDGAFGAISWVGSHGIAKGYSDGRYGPTDVLTRRQMAMFLYRYAGSPRVDLPGRSPFTDIGPGDTGYKAVVWLHQEGIATGYDDGTFRDTAPLSRRQMAWFLFRYSGDRGYDAPKRSPFTDIGPGDPGYRAIAWVHEHGVATGYGDGTYRDTDALTRQQMAFFLTRYSRL</sequence>
<dbReference type="Pfam" id="PF00395">
    <property type="entry name" value="SLH"/>
    <property type="match status" value="3"/>
</dbReference>
<evidence type="ECO:0000256" key="1">
    <source>
        <dbReference type="SAM" id="SignalP"/>
    </source>
</evidence>
<dbReference type="RefSeq" id="WP_301132982.1">
    <property type="nucleotide sequence ID" value="NZ_JAUHPW010000005.1"/>
</dbReference>
<dbReference type="InterPro" id="IPR001119">
    <property type="entry name" value="SLH_dom"/>
</dbReference>
<evidence type="ECO:0000313" key="4">
    <source>
        <dbReference type="Proteomes" id="UP001172728"/>
    </source>
</evidence>
<evidence type="ECO:0000259" key="2">
    <source>
        <dbReference type="PROSITE" id="PS51272"/>
    </source>
</evidence>
<proteinExistence type="predicted"/>
<protein>
    <submittedName>
        <fullName evidence="3">S-layer homology domain-containing protein</fullName>
    </submittedName>
</protein>
<keyword evidence="1" id="KW-0732">Signal</keyword>
<dbReference type="Proteomes" id="UP001172728">
    <property type="component" value="Unassembled WGS sequence"/>
</dbReference>
<dbReference type="InterPro" id="IPR051465">
    <property type="entry name" value="Cell_Envelope_Struct_Comp"/>
</dbReference>
<dbReference type="EMBL" id="JAUHPW010000005">
    <property type="protein sequence ID" value="MDN4475684.1"/>
    <property type="molecule type" value="Genomic_DNA"/>
</dbReference>
<organism evidence="3 4">
    <name type="scientific">Demequina litoralis</name>
    <dbReference type="NCBI Taxonomy" id="3051660"/>
    <lineage>
        <taxon>Bacteria</taxon>
        <taxon>Bacillati</taxon>
        <taxon>Actinomycetota</taxon>
        <taxon>Actinomycetes</taxon>
        <taxon>Micrococcales</taxon>
        <taxon>Demequinaceae</taxon>
        <taxon>Demequina</taxon>
    </lineage>
</organism>
<feature type="signal peptide" evidence="1">
    <location>
        <begin position="1"/>
        <end position="28"/>
    </location>
</feature>
<accession>A0ABT8GAG0</accession>
<keyword evidence="4" id="KW-1185">Reference proteome</keyword>
<gene>
    <name evidence="3" type="ORF">QQX09_07435</name>
</gene>
<feature type="chain" id="PRO_5046744509" evidence="1">
    <location>
        <begin position="29"/>
        <end position="456"/>
    </location>
</feature>
<feature type="domain" description="SLH" evidence="2">
    <location>
        <begin position="277"/>
        <end position="340"/>
    </location>
</feature>
<comment type="caution">
    <text evidence="3">The sequence shown here is derived from an EMBL/GenBank/DDBJ whole genome shotgun (WGS) entry which is preliminary data.</text>
</comment>
<reference evidence="3" key="1">
    <citation type="submission" date="2023-06" db="EMBL/GenBank/DDBJ databases">
        <title>Sysu t00192.</title>
        <authorList>
            <person name="Gao L."/>
            <person name="Fang B.-Z."/>
            <person name="Li W.-J."/>
        </authorList>
    </citation>
    <scope>NUCLEOTIDE SEQUENCE</scope>
    <source>
        <strain evidence="3">SYSU T00192</strain>
    </source>
</reference>
<name>A0ABT8GAG0_9MICO</name>
<feature type="domain" description="SLH" evidence="2">
    <location>
        <begin position="401"/>
        <end position="456"/>
    </location>
</feature>
<dbReference type="PANTHER" id="PTHR43308">
    <property type="entry name" value="OUTER MEMBRANE PROTEIN ALPHA-RELATED"/>
    <property type="match status" value="1"/>
</dbReference>
<evidence type="ECO:0000313" key="3">
    <source>
        <dbReference type="EMBL" id="MDN4475684.1"/>
    </source>
</evidence>
<feature type="domain" description="SLH" evidence="2">
    <location>
        <begin position="341"/>
        <end position="400"/>
    </location>
</feature>